<evidence type="ECO:0000256" key="1">
    <source>
        <dbReference type="SAM" id="MobiDB-lite"/>
    </source>
</evidence>
<evidence type="ECO:0000313" key="2">
    <source>
        <dbReference type="EMBL" id="CBN78782.1"/>
    </source>
</evidence>
<protein>
    <submittedName>
        <fullName evidence="2">Uncharacterized protein</fullName>
    </submittedName>
</protein>
<dbReference type="EMBL" id="FN649729">
    <property type="protein sequence ID" value="CBN78782.1"/>
    <property type="molecule type" value="Genomic_DNA"/>
</dbReference>
<organism evidence="2 3">
    <name type="scientific">Ectocarpus siliculosus</name>
    <name type="common">Brown alga</name>
    <name type="synonym">Conferva siliculosa</name>
    <dbReference type="NCBI Taxonomy" id="2880"/>
    <lineage>
        <taxon>Eukaryota</taxon>
        <taxon>Sar</taxon>
        <taxon>Stramenopiles</taxon>
        <taxon>Ochrophyta</taxon>
        <taxon>PX clade</taxon>
        <taxon>Phaeophyceae</taxon>
        <taxon>Ectocarpales</taxon>
        <taxon>Ectocarpaceae</taxon>
        <taxon>Ectocarpus</taxon>
    </lineage>
</organism>
<feature type="compositionally biased region" description="Basic and acidic residues" evidence="1">
    <location>
        <begin position="191"/>
        <end position="200"/>
    </location>
</feature>
<evidence type="ECO:0000313" key="3">
    <source>
        <dbReference type="Proteomes" id="UP000002630"/>
    </source>
</evidence>
<dbReference type="InParanoid" id="D8LQL8"/>
<sequence length="255" mass="27762">MCGQALEQRRACAIELLENDPVLMERVRAMLRAGAMEKAAAKAAAVDGANTRALRASLQALKRHHTSNIGRIAYTTALAATAGAGAHTCDPGDPCRPGERCDSVERGGVSLAERARSLEIRCKTFVEARSRMHNTNHDLAPEKALAGGYYMYSERKKTTSDATNPEVMALARLYCHSDDVSRPTGNGEICNESKKSDAPSHPRRQLKHKGDDVWGMFLKSQQYLALKAKLLGKDSEFTDPGRTRFLSTRCASLGG</sequence>
<reference evidence="2 3" key="1">
    <citation type="journal article" date="2010" name="Nature">
        <title>The Ectocarpus genome and the independent evolution of multicellularity in brown algae.</title>
        <authorList>
            <person name="Cock J.M."/>
            <person name="Sterck L."/>
            <person name="Rouze P."/>
            <person name="Scornet D."/>
            <person name="Allen A.E."/>
            <person name="Amoutzias G."/>
            <person name="Anthouard V."/>
            <person name="Artiguenave F."/>
            <person name="Aury J.M."/>
            <person name="Badger J.H."/>
            <person name="Beszteri B."/>
            <person name="Billiau K."/>
            <person name="Bonnet E."/>
            <person name="Bothwell J.H."/>
            <person name="Bowler C."/>
            <person name="Boyen C."/>
            <person name="Brownlee C."/>
            <person name="Carrano C.J."/>
            <person name="Charrier B."/>
            <person name="Cho G.Y."/>
            <person name="Coelho S.M."/>
            <person name="Collen J."/>
            <person name="Corre E."/>
            <person name="Da Silva C."/>
            <person name="Delage L."/>
            <person name="Delaroque N."/>
            <person name="Dittami S.M."/>
            <person name="Doulbeau S."/>
            <person name="Elias M."/>
            <person name="Farnham G."/>
            <person name="Gachon C.M."/>
            <person name="Gschloessl B."/>
            <person name="Heesch S."/>
            <person name="Jabbari K."/>
            <person name="Jubin C."/>
            <person name="Kawai H."/>
            <person name="Kimura K."/>
            <person name="Kloareg B."/>
            <person name="Kupper F.C."/>
            <person name="Lang D."/>
            <person name="Le Bail A."/>
            <person name="Leblanc C."/>
            <person name="Lerouge P."/>
            <person name="Lohr M."/>
            <person name="Lopez P.J."/>
            <person name="Martens C."/>
            <person name="Maumus F."/>
            <person name="Michel G."/>
            <person name="Miranda-Saavedra D."/>
            <person name="Morales J."/>
            <person name="Moreau H."/>
            <person name="Motomura T."/>
            <person name="Nagasato C."/>
            <person name="Napoli C.A."/>
            <person name="Nelson D.R."/>
            <person name="Nyvall-Collen P."/>
            <person name="Peters A.F."/>
            <person name="Pommier C."/>
            <person name="Potin P."/>
            <person name="Poulain J."/>
            <person name="Quesneville H."/>
            <person name="Read B."/>
            <person name="Rensing S.A."/>
            <person name="Ritter A."/>
            <person name="Rousvoal S."/>
            <person name="Samanta M."/>
            <person name="Samson G."/>
            <person name="Schroeder D.C."/>
            <person name="Segurens B."/>
            <person name="Strittmatter M."/>
            <person name="Tonon T."/>
            <person name="Tregear J.W."/>
            <person name="Valentin K."/>
            <person name="von Dassow P."/>
            <person name="Yamagishi T."/>
            <person name="Van de Peer Y."/>
            <person name="Wincker P."/>
        </authorList>
    </citation>
    <scope>NUCLEOTIDE SEQUENCE [LARGE SCALE GENOMIC DNA]</scope>
    <source>
        <strain evidence="3">Ec32 / CCAP1310/4</strain>
    </source>
</reference>
<accession>D8LQL8</accession>
<name>D8LQL8_ECTSI</name>
<dbReference type="EMBL" id="FN648818">
    <property type="protein sequence ID" value="CBN78782.1"/>
    <property type="molecule type" value="Genomic_DNA"/>
</dbReference>
<gene>
    <name evidence="2" type="ORF">Esi_0006_0187</name>
</gene>
<feature type="region of interest" description="Disordered" evidence="1">
    <location>
        <begin position="181"/>
        <end position="208"/>
    </location>
</feature>
<dbReference type="AlphaFoldDB" id="D8LQL8"/>
<keyword evidence="3" id="KW-1185">Reference proteome</keyword>
<dbReference type="OrthoDB" id="10463603at2759"/>
<proteinExistence type="predicted"/>
<dbReference type="Proteomes" id="UP000002630">
    <property type="component" value="Linkage Group LG04"/>
</dbReference>